<feature type="compositionally biased region" description="Acidic residues" evidence="6">
    <location>
        <begin position="73"/>
        <end position="97"/>
    </location>
</feature>
<comment type="similarity">
    <text evidence="2">Belongs to the APC15 family.</text>
</comment>
<keyword evidence="7" id="KW-1185">Reference proteome</keyword>
<proteinExistence type="inferred from homology"/>
<dbReference type="Pfam" id="PF15243">
    <property type="entry name" value="ANAPC15"/>
    <property type="match status" value="1"/>
</dbReference>
<protein>
    <submittedName>
        <fullName evidence="8">Anaphase-promoting complex subunit 15</fullName>
    </submittedName>
</protein>
<dbReference type="GeneID" id="101236911"/>
<organism evidence="7 8">
    <name type="scientific">Hydra vulgaris</name>
    <name type="common">Hydra</name>
    <name type="synonym">Hydra attenuata</name>
    <dbReference type="NCBI Taxonomy" id="6087"/>
    <lineage>
        <taxon>Eukaryota</taxon>
        <taxon>Metazoa</taxon>
        <taxon>Cnidaria</taxon>
        <taxon>Hydrozoa</taxon>
        <taxon>Hydroidolina</taxon>
        <taxon>Anthoathecata</taxon>
        <taxon>Aplanulata</taxon>
        <taxon>Hydridae</taxon>
        <taxon>Hydra</taxon>
    </lineage>
</organism>
<evidence type="ECO:0000313" key="7">
    <source>
        <dbReference type="Proteomes" id="UP001652625"/>
    </source>
</evidence>
<feature type="region of interest" description="Disordered" evidence="6">
    <location>
        <begin position="59"/>
        <end position="123"/>
    </location>
</feature>
<keyword evidence="3" id="KW-0132">Cell division</keyword>
<dbReference type="InterPro" id="IPR026182">
    <property type="entry name" value="ANAPC15"/>
</dbReference>
<comment type="pathway">
    <text evidence="1">Protein modification; protein ubiquitination.</text>
</comment>
<evidence type="ECO:0000313" key="8">
    <source>
        <dbReference type="RefSeq" id="XP_065665773.1"/>
    </source>
</evidence>
<dbReference type="RefSeq" id="XP_065665773.1">
    <property type="nucleotide sequence ID" value="XM_065809701.1"/>
</dbReference>
<dbReference type="PANTHER" id="PTHR22526">
    <property type="entry name" value="ANAPHASE PROMOTING COMPLEX C SUBUNIT 15, PSEUDOGENE-RELATED"/>
    <property type="match status" value="1"/>
</dbReference>
<accession>A0ABM4CUZ6</accession>
<evidence type="ECO:0000256" key="6">
    <source>
        <dbReference type="SAM" id="MobiDB-lite"/>
    </source>
</evidence>
<evidence type="ECO:0000256" key="4">
    <source>
        <dbReference type="ARBA" id="ARBA00022776"/>
    </source>
</evidence>
<evidence type="ECO:0000256" key="3">
    <source>
        <dbReference type="ARBA" id="ARBA00022618"/>
    </source>
</evidence>
<keyword evidence="4" id="KW-0498">Mitosis</keyword>
<evidence type="ECO:0000256" key="5">
    <source>
        <dbReference type="ARBA" id="ARBA00023306"/>
    </source>
</evidence>
<sequence length="123" mass="13719">MNLLSMANFFPSLKASISNKDWFDPDDKVAVVDEQELIREEKEYIEKLKAEVNQGKDFAPFGKKKEKISNVGEDGDADNSEDDSNNGDIEEDTDEFETASPEPESGEDDMYGITSINEGDAGW</sequence>
<dbReference type="Proteomes" id="UP001652625">
    <property type="component" value="Chromosome 11"/>
</dbReference>
<evidence type="ECO:0000256" key="1">
    <source>
        <dbReference type="ARBA" id="ARBA00004906"/>
    </source>
</evidence>
<reference evidence="8" key="1">
    <citation type="submission" date="2025-08" db="UniProtKB">
        <authorList>
            <consortium name="RefSeq"/>
        </authorList>
    </citation>
    <scope>IDENTIFICATION</scope>
</reference>
<keyword evidence="5" id="KW-0131">Cell cycle</keyword>
<evidence type="ECO:0000256" key="2">
    <source>
        <dbReference type="ARBA" id="ARBA00009618"/>
    </source>
</evidence>
<name>A0ABM4CUZ6_HYDVU</name>
<gene>
    <name evidence="8" type="primary">LOC101236911</name>
</gene>
<dbReference type="PANTHER" id="PTHR22526:SF2">
    <property type="entry name" value="ANAPHASE PROMOTING COMPLEX C SUBUNIT 15, PSEUDOGENE-RELATED"/>
    <property type="match status" value="1"/>
</dbReference>